<keyword evidence="2" id="KW-1185">Reference proteome</keyword>
<reference evidence="1" key="1">
    <citation type="submission" date="2021-01" db="EMBL/GenBank/DDBJ databases">
        <authorList>
            <consortium name="Genoscope - CEA"/>
            <person name="William W."/>
        </authorList>
    </citation>
    <scope>NUCLEOTIDE SEQUENCE</scope>
</reference>
<protein>
    <submittedName>
        <fullName evidence="1">Uncharacterized protein</fullName>
    </submittedName>
</protein>
<name>A0A8S1SVC8_PAROT</name>
<organism evidence="1 2">
    <name type="scientific">Paramecium octaurelia</name>
    <dbReference type="NCBI Taxonomy" id="43137"/>
    <lineage>
        <taxon>Eukaryota</taxon>
        <taxon>Sar</taxon>
        <taxon>Alveolata</taxon>
        <taxon>Ciliophora</taxon>
        <taxon>Intramacronucleata</taxon>
        <taxon>Oligohymenophorea</taxon>
        <taxon>Peniculida</taxon>
        <taxon>Parameciidae</taxon>
        <taxon>Paramecium</taxon>
    </lineage>
</organism>
<evidence type="ECO:0000313" key="1">
    <source>
        <dbReference type="EMBL" id="CAD8143316.1"/>
    </source>
</evidence>
<comment type="caution">
    <text evidence="1">The sequence shown here is derived from an EMBL/GenBank/DDBJ whole genome shotgun (WGS) entry which is preliminary data.</text>
</comment>
<sequence>MKFEVQMVAIAMGKITIGQWQIKKKTIFSERVDDLFANERGSQDLFKDIYLICGTEDAFIILSYLERNQEKILKEKKKLREIFEDGVRQYSYTSREVQQVDKECSSICQMI</sequence>
<dbReference type="Proteomes" id="UP000683925">
    <property type="component" value="Unassembled WGS sequence"/>
</dbReference>
<evidence type="ECO:0000313" key="2">
    <source>
        <dbReference type="Proteomes" id="UP000683925"/>
    </source>
</evidence>
<dbReference type="AlphaFoldDB" id="A0A8S1SVC8"/>
<accession>A0A8S1SVC8</accession>
<dbReference type="OrthoDB" id="1667894at2759"/>
<gene>
    <name evidence="1" type="ORF">POCTA_138.1.T0140447</name>
</gene>
<proteinExistence type="predicted"/>
<dbReference type="EMBL" id="CAJJDP010000014">
    <property type="protein sequence ID" value="CAD8143316.1"/>
    <property type="molecule type" value="Genomic_DNA"/>
</dbReference>